<feature type="non-terminal residue" evidence="5">
    <location>
        <position position="1"/>
    </location>
</feature>
<evidence type="ECO:0000256" key="3">
    <source>
        <dbReference type="SAM" id="MobiDB-lite"/>
    </source>
</evidence>
<dbReference type="PANTHER" id="PTHR47977">
    <property type="entry name" value="RAS-RELATED PROTEIN RAB"/>
    <property type="match status" value="1"/>
</dbReference>
<feature type="compositionally biased region" description="Polar residues" evidence="3">
    <location>
        <begin position="113"/>
        <end position="123"/>
    </location>
</feature>
<dbReference type="InterPro" id="IPR050227">
    <property type="entry name" value="Rab"/>
</dbReference>
<feature type="region of interest" description="Disordered" evidence="3">
    <location>
        <begin position="85"/>
        <end position="130"/>
    </location>
</feature>
<feature type="compositionally biased region" description="Polar residues" evidence="3">
    <location>
        <begin position="360"/>
        <end position="377"/>
    </location>
</feature>
<dbReference type="PROSITE" id="PS51419">
    <property type="entry name" value="RAB"/>
    <property type="match status" value="1"/>
</dbReference>
<dbReference type="InterPro" id="IPR001623">
    <property type="entry name" value="DnaJ_domain"/>
</dbReference>
<dbReference type="CDD" id="cd06257">
    <property type="entry name" value="DnaJ"/>
    <property type="match status" value="1"/>
</dbReference>
<feature type="region of interest" description="Disordered" evidence="3">
    <location>
        <begin position="176"/>
        <end position="203"/>
    </location>
</feature>
<gene>
    <name evidence="5" type="primary">DNAJC27_2</name>
    <name evidence="5" type="ORF">FOZ63_030893</name>
</gene>
<dbReference type="AlphaFoldDB" id="A0A7J6SZF8"/>
<evidence type="ECO:0000259" key="4">
    <source>
        <dbReference type="PROSITE" id="PS50076"/>
    </source>
</evidence>
<name>A0A7J6SZF8_PEROL</name>
<dbReference type="GO" id="GO:0003924">
    <property type="term" value="F:GTPase activity"/>
    <property type="evidence" value="ECO:0007669"/>
    <property type="project" value="InterPro"/>
</dbReference>
<dbReference type="SUPFAM" id="SSF46565">
    <property type="entry name" value="Chaperone J-domain"/>
    <property type="match status" value="1"/>
</dbReference>
<dbReference type="EMBL" id="JABANO010014579">
    <property type="protein sequence ID" value="KAF4738308.1"/>
    <property type="molecule type" value="Genomic_DNA"/>
</dbReference>
<evidence type="ECO:0000313" key="6">
    <source>
        <dbReference type="Proteomes" id="UP000553632"/>
    </source>
</evidence>
<dbReference type="InterPro" id="IPR036869">
    <property type="entry name" value="J_dom_sf"/>
</dbReference>
<dbReference type="SUPFAM" id="SSF52540">
    <property type="entry name" value="P-loop containing nucleoside triphosphate hydrolases"/>
    <property type="match status" value="1"/>
</dbReference>
<dbReference type="Pfam" id="PF00226">
    <property type="entry name" value="DnaJ"/>
    <property type="match status" value="1"/>
</dbReference>
<dbReference type="InterPro" id="IPR001806">
    <property type="entry name" value="Small_GTPase"/>
</dbReference>
<reference evidence="5 6" key="1">
    <citation type="submission" date="2020-04" db="EMBL/GenBank/DDBJ databases">
        <title>Perkinsus olseni comparative genomics.</title>
        <authorList>
            <person name="Bogema D.R."/>
        </authorList>
    </citation>
    <scope>NUCLEOTIDE SEQUENCE [LARGE SCALE GENOMIC DNA]</scope>
    <source>
        <strain evidence="5 6">ATCC PRA-207</strain>
    </source>
</reference>
<dbReference type="Gene3D" id="1.10.287.110">
    <property type="entry name" value="DnaJ domain"/>
    <property type="match status" value="1"/>
</dbReference>
<dbReference type="Gene3D" id="3.40.50.300">
    <property type="entry name" value="P-loop containing nucleotide triphosphate hydrolases"/>
    <property type="match status" value="1"/>
</dbReference>
<feature type="region of interest" description="Disordered" evidence="3">
    <location>
        <begin position="349"/>
        <end position="397"/>
    </location>
</feature>
<comment type="caution">
    <text evidence="5">The sequence shown here is derived from an EMBL/GenBank/DDBJ whole genome shotgun (WGS) entry which is preliminary data.</text>
</comment>
<dbReference type="PROSITE" id="PS51421">
    <property type="entry name" value="RAS"/>
    <property type="match status" value="1"/>
</dbReference>
<dbReference type="GO" id="GO:0005525">
    <property type="term" value="F:GTP binding"/>
    <property type="evidence" value="ECO:0007669"/>
    <property type="project" value="UniProtKB-KW"/>
</dbReference>
<feature type="domain" description="J" evidence="4">
    <location>
        <begin position="15"/>
        <end position="76"/>
    </location>
</feature>
<dbReference type="PRINTS" id="PR00449">
    <property type="entry name" value="RASTRNSFRMNG"/>
</dbReference>
<dbReference type="Proteomes" id="UP000553632">
    <property type="component" value="Unassembled WGS sequence"/>
</dbReference>
<dbReference type="SMART" id="SM00271">
    <property type="entry name" value="DnaJ"/>
    <property type="match status" value="1"/>
</dbReference>
<keyword evidence="6" id="KW-1185">Reference proteome</keyword>
<evidence type="ECO:0000256" key="2">
    <source>
        <dbReference type="ARBA" id="ARBA00023134"/>
    </source>
</evidence>
<dbReference type="PROSITE" id="PS50076">
    <property type="entry name" value="DNAJ_2"/>
    <property type="match status" value="1"/>
</dbReference>
<dbReference type="InterPro" id="IPR018253">
    <property type="entry name" value="DnaJ_domain_CS"/>
</dbReference>
<evidence type="ECO:0000256" key="1">
    <source>
        <dbReference type="ARBA" id="ARBA00022741"/>
    </source>
</evidence>
<keyword evidence="1" id="KW-0547">Nucleotide-binding</keyword>
<evidence type="ECO:0000313" key="5">
    <source>
        <dbReference type="EMBL" id="KAF4738308.1"/>
    </source>
</evidence>
<sequence length="569" mass="63094">MSTSSSSHTTRGGGGYYNLLAVNRDASVDDIKRAYKRAALIHHPDKGGDEEMFKLIKQAFEVLSNTNTRYMYNKSNQSDGIIMSRKQEQQQQNRDDNGKGCSRSVDDNSSSSMGTRQQQQTNSHLREDDDEVYSVMSIKELKGRLMKMGIRHEDCIEKHDLIQRLLLSTTKASTVYKTAPGRPSRRGVGRGGGGIEHNDDEDYRPNGRDVYTCKGMDDNIIIDNTNIDNPIHLLAAPRYKIITMGAEAVGKSCIVKRYCEGRFIKRYISTIGIDYGVKGIRYTSNSDMNNGVMKINLFDMAGHDEFKDIRMEFYDNIQGGILVYDVTSIASFRALDGWLNEIITSSSARGYNDDDDDDSNSGSTNQGGYDDSNSGSTNQGGYGDSNSGSTNQGGYGDSNTRRLMIPMILIANKVDLHALRVISREEGEDYALQNGMKYFETSANTGQGYQQQQQQDHNSNSVVGYIGSFVVALSVMSDTNDPAAARADDDIIIKGYKDDDGKSGNDDPSMIKGDDDAGLFERSMAAFQNIEADLNTIIQDILNDDDASSSSSLKHLKTEYYKLYKALQR</sequence>
<accession>A0A7J6SZF8</accession>
<protein>
    <submittedName>
        <fullName evidence="5">DnaJ sub C member 27</fullName>
    </submittedName>
</protein>
<feature type="compositionally biased region" description="Basic and acidic residues" evidence="3">
    <location>
        <begin position="85"/>
        <end position="98"/>
    </location>
</feature>
<dbReference type="SMART" id="SM00175">
    <property type="entry name" value="RAB"/>
    <property type="match status" value="1"/>
</dbReference>
<dbReference type="Pfam" id="PF00071">
    <property type="entry name" value="Ras"/>
    <property type="match status" value="2"/>
</dbReference>
<dbReference type="OMA" id="NINIAWE"/>
<dbReference type="PRINTS" id="PR00625">
    <property type="entry name" value="JDOMAIN"/>
</dbReference>
<organism evidence="5 6">
    <name type="scientific">Perkinsus olseni</name>
    <name type="common">Perkinsus atlanticus</name>
    <dbReference type="NCBI Taxonomy" id="32597"/>
    <lineage>
        <taxon>Eukaryota</taxon>
        <taxon>Sar</taxon>
        <taxon>Alveolata</taxon>
        <taxon>Perkinsozoa</taxon>
        <taxon>Perkinsea</taxon>
        <taxon>Perkinsida</taxon>
        <taxon>Perkinsidae</taxon>
        <taxon>Perkinsus</taxon>
    </lineage>
</organism>
<proteinExistence type="predicted"/>
<keyword evidence="2" id="KW-0342">GTP-binding</keyword>
<dbReference type="InterPro" id="IPR027417">
    <property type="entry name" value="P-loop_NTPase"/>
</dbReference>
<dbReference type="PROSITE" id="PS00636">
    <property type="entry name" value="DNAJ_1"/>
    <property type="match status" value="1"/>
</dbReference>
<dbReference type="SMART" id="SM00173">
    <property type="entry name" value="RAS"/>
    <property type="match status" value="1"/>
</dbReference>